<dbReference type="InterPro" id="IPR024539">
    <property type="entry name" value="DUF3877"/>
</dbReference>
<accession>A0A395V5S1</accession>
<protein>
    <submittedName>
        <fullName evidence="1">Uncharacterized protein</fullName>
    </submittedName>
</protein>
<dbReference type="RefSeq" id="WP_118098338.1">
    <property type="nucleotide sequence ID" value="NZ_QRVL01000019.1"/>
</dbReference>
<reference evidence="1 2" key="1">
    <citation type="submission" date="2018-08" db="EMBL/GenBank/DDBJ databases">
        <title>A genome reference for cultivated species of the human gut microbiota.</title>
        <authorList>
            <person name="Zou Y."/>
            <person name="Xue W."/>
            <person name="Luo G."/>
        </authorList>
    </citation>
    <scope>NUCLEOTIDE SEQUENCE [LARGE SCALE GENOMIC DNA]</scope>
    <source>
        <strain evidence="1 2">AF22-12AC</strain>
    </source>
</reference>
<proteinExistence type="predicted"/>
<evidence type="ECO:0000313" key="1">
    <source>
        <dbReference type="EMBL" id="RGS36916.1"/>
    </source>
</evidence>
<dbReference type="EMBL" id="QRVL01000019">
    <property type="protein sequence ID" value="RGS36916.1"/>
    <property type="molecule type" value="Genomic_DNA"/>
</dbReference>
<comment type="caution">
    <text evidence="1">The sequence shown here is derived from an EMBL/GenBank/DDBJ whole genome shotgun (WGS) entry which is preliminary data.</text>
</comment>
<dbReference type="Pfam" id="PF12993">
    <property type="entry name" value="DUF3877"/>
    <property type="match status" value="1"/>
</dbReference>
<sequence length="194" mass="22015">MNRQDEADYTALKEYLCDMILEEQLKLGYERETIRFYSPSSSIGHVLKLSDRSKPAVLAALEGFGAYAADTLGEVAVSGASGGRICFLIPAAGAEYVHAHGVAHPFLKDLIDCFGRHDVTREQVWELFRHYSKSARIIEIKSDEFDDVCYFDDGNPDSYLYCVKFDEGHAFYHRFLKEDFEELFGEASRMKGAR</sequence>
<gene>
    <name evidence="1" type="ORF">DWX93_15065</name>
</gene>
<dbReference type="AlphaFoldDB" id="A0A395V5S1"/>
<organism evidence="1 2">
    <name type="scientific">Roseburia hominis</name>
    <dbReference type="NCBI Taxonomy" id="301301"/>
    <lineage>
        <taxon>Bacteria</taxon>
        <taxon>Bacillati</taxon>
        <taxon>Bacillota</taxon>
        <taxon>Clostridia</taxon>
        <taxon>Lachnospirales</taxon>
        <taxon>Lachnospiraceae</taxon>
        <taxon>Roseburia</taxon>
    </lineage>
</organism>
<dbReference type="Proteomes" id="UP000266172">
    <property type="component" value="Unassembled WGS sequence"/>
</dbReference>
<name>A0A395V5S1_9FIRM</name>
<evidence type="ECO:0000313" key="2">
    <source>
        <dbReference type="Proteomes" id="UP000266172"/>
    </source>
</evidence>